<dbReference type="NCBIfam" id="NF045760">
    <property type="entry name" value="YtpR"/>
    <property type="match status" value="1"/>
</dbReference>
<evidence type="ECO:0000313" key="21">
    <source>
        <dbReference type="Proteomes" id="UP000197065"/>
    </source>
</evidence>
<evidence type="ECO:0000256" key="8">
    <source>
        <dbReference type="ARBA" id="ARBA00022741"/>
    </source>
</evidence>
<comment type="subcellular location">
    <subcellularLocation>
        <location evidence="1 15">Cytoplasm</location>
    </subcellularLocation>
</comment>
<feature type="domain" description="FDX-ACB" evidence="18">
    <location>
        <begin position="709"/>
        <end position="801"/>
    </location>
</feature>
<reference evidence="20 21" key="1">
    <citation type="submission" date="2017-06" db="EMBL/GenBank/DDBJ databases">
        <authorList>
            <person name="Kim H.J."/>
            <person name="Triplett B.A."/>
        </authorList>
    </citation>
    <scope>NUCLEOTIDE SEQUENCE [LARGE SCALE GENOMIC DNA]</scope>
    <source>
        <strain evidence="20 21">B29T1</strain>
    </source>
</reference>
<dbReference type="GO" id="GO:0000049">
    <property type="term" value="F:tRNA binding"/>
    <property type="evidence" value="ECO:0007669"/>
    <property type="project" value="UniProtKB-UniRule"/>
</dbReference>
<dbReference type="InterPro" id="IPR020825">
    <property type="entry name" value="Phe-tRNA_synthase-like_B3/B4"/>
</dbReference>
<dbReference type="InterPro" id="IPR045060">
    <property type="entry name" value="Phe-tRNA-ligase_IIc_bsu"/>
</dbReference>
<accession>A0A212RCW1</accession>
<evidence type="ECO:0000256" key="10">
    <source>
        <dbReference type="ARBA" id="ARBA00022842"/>
    </source>
</evidence>
<dbReference type="PROSITE" id="PS51483">
    <property type="entry name" value="B5"/>
    <property type="match status" value="1"/>
</dbReference>
<dbReference type="GO" id="GO:0000287">
    <property type="term" value="F:magnesium ion binding"/>
    <property type="evidence" value="ECO:0007669"/>
    <property type="project" value="UniProtKB-UniRule"/>
</dbReference>
<keyword evidence="13 15" id="KW-0030">Aminoacyl-tRNA synthetase</keyword>
<dbReference type="SUPFAM" id="SSF46955">
    <property type="entry name" value="Putative DNA-binding domain"/>
    <property type="match status" value="1"/>
</dbReference>
<keyword evidence="21" id="KW-1185">Reference proteome</keyword>
<proteinExistence type="inferred from homology"/>
<dbReference type="SMART" id="SM00874">
    <property type="entry name" value="B5"/>
    <property type="match status" value="1"/>
</dbReference>
<dbReference type="InterPro" id="IPR004532">
    <property type="entry name" value="Phe-tRNA-ligase_IIc_bsu_bact"/>
</dbReference>
<dbReference type="InterPro" id="IPR002547">
    <property type="entry name" value="tRNA-bd_dom"/>
</dbReference>
<dbReference type="Pfam" id="PF03147">
    <property type="entry name" value="FDX-ACB"/>
    <property type="match status" value="1"/>
</dbReference>
<dbReference type="Gene3D" id="3.30.56.10">
    <property type="match status" value="2"/>
</dbReference>
<keyword evidence="6 15" id="KW-0436">Ligase</keyword>
<dbReference type="SMART" id="SM00896">
    <property type="entry name" value="FDX-ACB"/>
    <property type="match status" value="1"/>
</dbReference>
<keyword evidence="7 15" id="KW-0479">Metal-binding</keyword>
<evidence type="ECO:0000259" key="19">
    <source>
        <dbReference type="PROSITE" id="PS51483"/>
    </source>
</evidence>
<protein>
    <recommendedName>
        <fullName evidence="15">Phenylalanine--tRNA ligase beta subunit</fullName>
        <ecNumber evidence="15">6.1.1.20</ecNumber>
    </recommendedName>
    <alternativeName>
        <fullName evidence="15">Phenylalanyl-tRNA synthetase beta subunit</fullName>
        <shortName evidence="15">PheRS</shortName>
    </alternativeName>
</protein>
<keyword evidence="11 16" id="KW-0694">RNA-binding</keyword>
<comment type="cofactor">
    <cofactor evidence="15">
        <name>Mg(2+)</name>
        <dbReference type="ChEBI" id="CHEBI:18420"/>
    </cofactor>
    <text evidence="15">Binds 2 magnesium ions per tetramer.</text>
</comment>
<dbReference type="SUPFAM" id="SSF54991">
    <property type="entry name" value="Anticodon-binding domain of PheRS"/>
    <property type="match status" value="1"/>
</dbReference>
<feature type="domain" description="B5" evidence="19">
    <location>
        <begin position="403"/>
        <end position="482"/>
    </location>
</feature>
<evidence type="ECO:0000256" key="13">
    <source>
        <dbReference type="ARBA" id="ARBA00023146"/>
    </source>
</evidence>
<dbReference type="Pfam" id="PF03484">
    <property type="entry name" value="B5"/>
    <property type="match status" value="1"/>
</dbReference>
<organism evidence="20 21">
    <name type="scientific">Arboricoccus pini</name>
    <dbReference type="NCBI Taxonomy" id="1963835"/>
    <lineage>
        <taxon>Bacteria</taxon>
        <taxon>Pseudomonadati</taxon>
        <taxon>Pseudomonadota</taxon>
        <taxon>Alphaproteobacteria</taxon>
        <taxon>Geminicoccales</taxon>
        <taxon>Geminicoccaceae</taxon>
        <taxon>Arboricoccus</taxon>
    </lineage>
</organism>
<evidence type="ECO:0000256" key="7">
    <source>
        <dbReference type="ARBA" id="ARBA00022723"/>
    </source>
</evidence>
<evidence type="ECO:0000259" key="18">
    <source>
        <dbReference type="PROSITE" id="PS51447"/>
    </source>
</evidence>
<dbReference type="EC" id="6.1.1.20" evidence="15"/>
<feature type="domain" description="TRNA-binding" evidence="17">
    <location>
        <begin position="39"/>
        <end position="149"/>
    </location>
</feature>
<evidence type="ECO:0000256" key="11">
    <source>
        <dbReference type="ARBA" id="ARBA00022884"/>
    </source>
</evidence>
<evidence type="ECO:0000256" key="15">
    <source>
        <dbReference type="HAMAP-Rule" id="MF_00283"/>
    </source>
</evidence>
<keyword evidence="10 15" id="KW-0460">Magnesium</keyword>
<dbReference type="SUPFAM" id="SSF50249">
    <property type="entry name" value="Nucleic acid-binding proteins"/>
    <property type="match status" value="1"/>
</dbReference>
<dbReference type="Gene3D" id="3.50.40.10">
    <property type="entry name" value="Phenylalanyl-trna Synthetase, Chain B, domain 3"/>
    <property type="match status" value="1"/>
</dbReference>
<dbReference type="Pfam" id="PF03483">
    <property type="entry name" value="B3_4"/>
    <property type="match status" value="1"/>
</dbReference>
<dbReference type="InterPro" id="IPR041616">
    <property type="entry name" value="PheRS_beta_core"/>
</dbReference>
<dbReference type="Gene3D" id="3.30.930.10">
    <property type="entry name" value="Bira Bifunctional Protein, Domain 2"/>
    <property type="match status" value="1"/>
</dbReference>
<dbReference type="GO" id="GO:0009328">
    <property type="term" value="C:phenylalanine-tRNA ligase complex"/>
    <property type="evidence" value="ECO:0007669"/>
    <property type="project" value="TreeGrafter"/>
</dbReference>
<evidence type="ECO:0000256" key="14">
    <source>
        <dbReference type="ARBA" id="ARBA00049255"/>
    </source>
</evidence>
<evidence type="ECO:0000256" key="1">
    <source>
        <dbReference type="ARBA" id="ARBA00004496"/>
    </source>
</evidence>
<comment type="subunit">
    <text evidence="3 15">Tetramer of two alpha and two beta subunits.</text>
</comment>
<evidence type="ECO:0000256" key="4">
    <source>
        <dbReference type="ARBA" id="ARBA00022490"/>
    </source>
</evidence>
<evidence type="ECO:0000259" key="17">
    <source>
        <dbReference type="PROSITE" id="PS50886"/>
    </source>
</evidence>
<evidence type="ECO:0000313" key="20">
    <source>
        <dbReference type="EMBL" id="SNB70086.1"/>
    </source>
</evidence>
<dbReference type="PROSITE" id="PS51447">
    <property type="entry name" value="FDX_ACB"/>
    <property type="match status" value="1"/>
</dbReference>
<comment type="catalytic activity">
    <reaction evidence="14 15">
        <text>tRNA(Phe) + L-phenylalanine + ATP = L-phenylalanyl-tRNA(Phe) + AMP + diphosphate + H(+)</text>
        <dbReference type="Rhea" id="RHEA:19413"/>
        <dbReference type="Rhea" id="RHEA-COMP:9668"/>
        <dbReference type="Rhea" id="RHEA-COMP:9699"/>
        <dbReference type="ChEBI" id="CHEBI:15378"/>
        <dbReference type="ChEBI" id="CHEBI:30616"/>
        <dbReference type="ChEBI" id="CHEBI:33019"/>
        <dbReference type="ChEBI" id="CHEBI:58095"/>
        <dbReference type="ChEBI" id="CHEBI:78442"/>
        <dbReference type="ChEBI" id="CHEBI:78531"/>
        <dbReference type="ChEBI" id="CHEBI:456215"/>
        <dbReference type="EC" id="6.1.1.20"/>
    </reaction>
</comment>
<dbReference type="Pfam" id="PF17759">
    <property type="entry name" value="tRNA_synthFbeta"/>
    <property type="match status" value="1"/>
</dbReference>
<dbReference type="InterPro" id="IPR033714">
    <property type="entry name" value="tRNA_bind_bactPheRS"/>
</dbReference>
<dbReference type="SUPFAM" id="SSF56037">
    <property type="entry name" value="PheT/TilS domain"/>
    <property type="match status" value="1"/>
</dbReference>
<evidence type="ECO:0000256" key="16">
    <source>
        <dbReference type="PROSITE-ProRule" id="PRU00209"/>
    </source>
</evidence>
<dbReference type="InterPro" id="IPR045864">
    <property type="entry name" value="aa-tRNA-synth_II/BPL/LPL"/>
</dbReference>
<keyword evidence="5 16" id="KW-0820">tRNA-binding</keyword>
<dbReference type="SUPFAM" id="SSF55681">
    <property type="entry name" value="Class II aaRS and biotin synthetases"/>
    <property type="match status" value="1"/>
</dbReference>
<dbReference type="CDD" id="cd02796">
    <property type="entry name" value="tRNA_bind_bactPheRS"/>
    <property type="match status" value="1"/>
</dbReference>
<dbReference type="InterPro" id="IPR009061">
    <property type="entry name" value="DNA-bd_dom_put_sf"/>
</dbReference>
<keyword evidence="8 15" id="KW-0547">Nucleotide-binding</keyword>
<feature type="binding site" evidence="15">
    <location>
        <position position="460"/>
    </location>
    <ligand>
        <name>Mg(2+)</name>
        <dbReference type="ChEBI" id="CHEBI:18420"/>
        <note>shared with alpha subunit</note>
    </ligand>
</feature>
<evidence type="ECO:0000256" key="3">
    <source>
        <dbReference type="ARBA" id="ARBA00011209"/>
    </source>
</evidence>
<evidence type="ECO:0000256" key="12">
    <source>
        <dbReference type="ARBA" id="ARBA00022917"/>
    </source>
</evidence>
<keyword evidence="4 15" id="KW-0963">Cytoplasm</keyword>
<dbReference type="PANTHER" id="PTHR10947">
    <property type="entry name" value="PHENYLALANYL-TRNA SYNTHETASE BETA CHAIN AND LEUCINE-RICH REPEAT-CONTAINING PROTEIN 47"/>
    <property type="match status" value="1"/>
</dbReference>
<feature type="binding site" evidence="15">
    <location>
        <position position="469"/>
    </location>
    <ligand>
        <name>Mg(2+)</name>
        <dbReference type="ChEBI" id="CHEBI:18420"/>
        <note>shared with alpha subunit</note>
    </ligand>
</feature>
<feature type="binding site" evidence="15">
    <location>
        <position position="470"/>
    </location>
    <ligand>
        <name>Mg(2+)</name>
        <dbReference type="ChEBI" id="CHEBI:18420"/>
        <note>shared with alpha subunit</note>
    </ligand>
</feature>
<dbReference type="HAMAP" id="MF_00283">
    <property type="entry name" value="Phe_tRNA_synth_beta1"/>
    <property type="match status" value="1"/>
</dbReference>
<dbReference type="PROSITE" id="PS50886">
    <property type="entry name" value="TRBD"/>
    <property type="match status" value="1"/>
</dbReference>
<dbReference type="RefSeq" id="WP_088561674.1">
    <property type="nucleotide sequence ID" value="NZ_FYEH01000007.1"/>
</dbReference>
<dbReference type="CDD" id="cd00769">
    <property type="entry name" value="PheRS_beta_core"/>
    <property type="match status" value="1"/>
</dbReference>
<dbReference type="NCBIfam" id="TIGR00472">
    <property type="entry name" value="pheT_bact"/>
    <property type="match status" value="1"/>
</dbReference>
<comment type="similarity">
    <text evidence="2 15">Belongs to the phenylalanyl-tRNA synthetase beta subunit family. Type 1 subfamily.</text>
</comment>
<dbReference type="GO" id="GO:0006432">
    <property type="term" value="P:phenylalanyl-tRNA aminoacylation"/>
    <property type="evidence" value="ECO:0007669"/>
    <property type="project" value="UniProtKB-UniRule"/>
</dbReference>
<sequence length="802" mass="86484">MKLTLPWLTEHLDTDKSLAELADKMTALGLEVEEIVDPGAPLEGFTVAHVLSTRPHPDAERLKICTVDTKDGLKEIVCGAPNARGDIWGILAVEGLRIPASGEVLKKARIRGVESQGMLCSARELGLGQDHDGIIELSAEGLEVGMPAACALGLEGPVIEVKLTPDRADCFGIAGIARDLAAAGMGRLRPRSFDPIPVEGPSGPGIRLDFMPEQRQACPLFVGRRISGVRNGASPRWLQERLRAVGLRPISALVDITNFVMLDINRPLHVFDLGKLEGDLTVRMARPGEKLAALDQRTYELDAQTVVVADDKGPQALGGIMGGEASGVTEATTDILLEIALFDPMVTARTGRRLGIESDARVRFERGLDPELVMPATEYATRLILEICGGKAGPSSVAGEMPAWRRPMSYRPAALQRLTGIELESGRAREMLLALGFEVEASAQGGQPHLDVVPPSWRGDITTEACIVEELARLVGYEHIPETSVHRETSVGRPVLTVEQRRRSLVRRVMAESGLFEAVTWSFIPPAQAVLFGAASPILKQNPLNAELSAMRPSLLPNLLSAAARNYARSIPQGGLFELGPRFKGAQPGEQVWGLAGLRFGAAGPRTWSQAPRLVDALDAKADALAAIEAAGIRADAVQVSAEAPVWYHPGRSGALKQGPNVLAYFGQIHPRVQQAFDLDAQTVAFELDLDALPHPKARGKNRAALETMPYPPVDRDFAFIVDGDREAESLLKSVRLVDRKLVREVRLFDVYQGKGLPEGKKSFGVAVRLQAADRTLAEAEIDAIARRIVEAAAKHGASLRQ</sequence>
<comment type="caution">
    <text evidence="15">Lacks conserved residue(s) required for the propagation of feature annotation.</text>
</comment>
<dbReference type="Gene3D" id="2.40.50.140">
    <property type="entry name" value="Nucleic acid-binding proteins"/>
    <property type="match status" value="1"/>
</dbReference>
<dbReference type="InterPro" id="IPR036690">
    <property type="entry name" value="Fdx_antiC-bd_sf"/>
</dbReference>
<dbReference type="GO" id="GO:0005524">
    <property type="term" value="F:ATP binding"/>
    <property type="evidence" value="ECO:0007669"/>
    <property type="project" value="UniProtKB-UniRule"/>
</dbReference>
<dbReference type="AlphaFoldDB" id="A0A212RCW1"/>
<dbReference type="InterPro" id="IPR005146">
    <property type="entry name" value="B3/B4_tRNA-bd"/>
</dbReference>
<evidence type="ECO:0000256" key="6">
    <source>
        <dbReference type="ARBA" id="ARBA00022598"/>
    </source>
</evidence>
<keyword evidence="9 15" id="KW-0067">ATP-binding</keyword>
<dbReference type="SMART" id="SM00873">
    <property type="entry name" value="B3_4"/>
    <property type="match status" value="1"/>
</dbReference>
<keyword evidence="12 15" id="KW-0648">Protein biosynthesis</keyword>
<evidence type="ECO:0000256" key="5">
    <source>
        <dbReference type="ARBA" id="ARBA00022555"/>
    </source>
</evidence>
<dbReference type="InterPro" id="IPR012340">
    <property type="entry name" value="NA-bd_OB-fold"/>
</dbReference>
<evidence type="ECO:0000256" key="2">
    <source>
        <dbReference type="ARBA" id="ARBA00008653"/>
    </source>
</evidence>
<dbReference type="InterPro" id="IPR005121">
    <property type="entry name" value="Fdx_antiC-bd"/>
</dbReference>
<dbReference type="OrthoDB" id="9805455at2"/>
<dbReference type="GO" id="GO:0004826">
    <property type="term" value="F:phenylalanine-tRNA ligase activity"/>
    <property type="evidence" value="ECO:0007669"/>
    <property type="project" value="UniProtKB-UniRule"/>
</dbReference>
<dbReference type="PANTHER" id="PTHR10947:SF0">
    <property type="entry name" value="PHENYLALANINE--TRNA LIGASE BETA SUBUNIT"/>
    <property type="match status" value="1"/>
</dbReference>
<dbReference type="InterPro" id="IPR005147">
    <property type="entry name" value="tRNA_synthase_B5-dom"/>
</dbReference>
<name>A0A212RCW1_9PROT</name>
<gene>
    <name evidence="15" type="primary">pheT</name>
    <name evidence="20" type="ORF">SAMN07250955_107109</name>
</gene>
<evidence type="ECO:0000256" key="9">
    <source>
        <dbReference type="ARBA" id="ARBA00022840"/>
    </source>
</evidence>
<dbReference type="EMBL" id="FYEH01000007">
    <property type="protein sequence ID" value="SNB70086.1"/>
    <property type="molecule type" value="Genomic_DNA"/>
</dbReference>
<dbReference type="Proteomes" id="UP000197065">
    <property type="component" value="Unassembled WGS sequence"/>
</dbReference>
<dbReference type="Gene3D" id="3.30.70.380">
    <property type="entry name" value="Ferrodoxin-fold anticodon-binding domain"/>
    <property type="match status" value="1"/>
</dbReference>
<dbReference type="Pfam" id="PF01588">
    <property type="entry name" value="tRNA_bind"/>
    <property type="match status" value="1"/>
</dbReference>